<dbReference type="EMBL" id="PPDB01000007">
    <property type="protein sequence ID" value="PQL19112.1"/>
    <property type="molecule type" value="Genomic_DNA"/>
</dbReference>
<dbReference type="AlphaFoldDB" id="A0A2S7Z739"/>
<dbReference type="HAMAP" id="MF_00378">
    <property type="entry name" value="Exonuc_7_L"/>
    <property type="match status" value="1"/>
</dbReference>
<dbReference type="Pfam" id="PF02601">
    <property type="entry name" value="Exonuc_VII_L"/>
    <property type="match status" value="1"/>
</dbReference>
<feature type="domain" description="OB-fold nucleic acid binding" evidence="8">
    <location>
        <begin position="4"/>
        <end position="101"/>
    </location>
</feature>
<proteinExistence type="inferred from homology"/>
<reference evidence="9 10" key="1">
    <citation type="submission" date="2018-01" db="EMBL/GenBank/DDBJ databases">
        <title>Draft genome sequences of clinical isolates and type strains of oral Veillonella including Veillonella infantum sp., nov.</title>
        <authorList>
            <person name="Mashima I."/>
            <person name="Liao Y.-C."/>
            <person name="Sabharwal A."/>
            <person name="Haase E.M."/>
            <person name="Nakazawa F."/>
            <person name="Scannapieco F.A."/>
        </authorList>
    </citation>
    <scope>NUCLEOTIDE SEQUENCE [LARGE SCALE GENOMIC DNA]</scope>
    <source>
        <strain evidence="9 10">JCM 15641</strain>
    </source>
</reference>
<dbReference type="Pfam" id="PF13742">
    <property type="entry name" value="tRNA_anti_2"/>
    <property type="match status" value="1"/>
</dbReference>
<dbReference type="PANTHER" id="PTHR30008:SF0">
    <property type="entry name" value="EXODEOXYRIBONUCLEASE 7 LARGE SUBUNIT"/>
    <property type="match status" value="1"/>
</dbReference>
<comment type="catalytic activity">
    <reaction evidence="5 6">
        <text>Exonucleolytic cleavage in either 5'- to 3'- or 3'- to 5'-direction to yield nucleoside 5'-phosphates.</text>
        <dbReference type="EC" id="3.1.11.6"/>
    </reaction>
</comment>
<dbReference type="NCBIfam" id="TIGR00237">
    <property type="entry name" value="xseA"/>
    <property type="match status" value="1"/>
</dbReference>
<sequence>MNVLTITQLNNLIKRTLDREYLLKNVYVSGTIINAKRHSSGHMYFALKDEESAIDVTMWSSTVMQKGLASSIQNGLLVTVKASVNFYNKMGRLNLIASDMQIGEKSPLQLEFDALKKELTALGYFDDSHKQPLPYMAKCIGIVTSQSGAVLHDILHVSKNRNPLVQFKLYSVPVQGPAAGPVIAKGIAAADADPDVNVIIVGRGGGSMEDLWCFNDRAVVEAIYKAHTPIISAVGHETDYTLCDYAADVRGATPSHAAELSVLPLTTLQEQLLEKEEFLHQFIQYTLQQKRTDLTVLFNRKLGIPALQFLHKQKTLLQQLSQSMNTSAVEVCRTERHNLALLAQQMESLNPLHMMLKGYAKVEHRGQSVISVSQVHPKDDIRIILSDGNVSATIKEVHIDERITEKL</sequence>
<dbReference type="InterPro" id="IPR025824">
    <property type="entry name" value="OB-fold_nuc-bd_dom"/>
</dbReference>
<keyword evidence="2 5" id="KW-0540">Nuclease</keyword>
<keyword evidence="1 5" id="KW-0963">Cytoplasm</keyword>
<dbReference type="Proteomes" id="UP000237916">
    <property type="component" value="Unassembled WGS sequence"/>
</dbReference>
<dbReference type="RefSeq" id="WP_105091154.1">
    <property type="nucleotide sequence ID" value="NZ_PPDB01000007.1"/>
</dbReference>
<comment type="subunit">
    <text evidence="5">Heterooligomer composed of large and small subunits.</text>
</comment>
<gene>
    <name evidence="5 9" type="primary">xseA</name>
    <name evidence="9" type="ORF">VEHSUH05_07010</name>
</gene>
<dbReference type="GO" id="GO:0005737">
    <property type="term" value="C:cytoplasm"/>
    <property type="evidence" value="ECO:0007669"/>
    <property type="project" value="UniProtKB-SubCell"/>
</dbReference>
<dbReference type="InterPro" id="IPR020579">
    <property type="entry name" value="Exonuc_VII_lsu_C"/>
</dbReference>
<dbReference type="GO" id="GO:0009318">
    <property type="term" value="C:exodeoxyribonuclease VII complex"/>
    <property type="evidence" value="ECO:0007669"/>
    <property type="project" value="UniProtKB-UniRule"/>
</dbReference>
<evidence type="ECO:0000313" key="9">
    <source>
        <dbReference type="EMBL" id="PQL19112.1"/>
    </source>
</evidence>
<comment type="caution">
    <text evidence="9">The sequence shown here is derived from an EMBL/GenBank/DDBJ whole genome shotgun (WGS) entry which is preliminary data.</text>
</comment>
<evidence type="ECO:0000256" key="1">
    <source>
        <dbReference type="ARBA" id="ARBA00022490"/>
    </source>
</evidence>
<organism evidence="9 10">
    <name type="scientific">Veillonella denticariosi JCM 15641</name>
    <dbReference type="NCBI Taxonomy" id="1298594"/>
    <lineage>
        <taxon>Bacteria</taxon>
        <taxon>Bacillati</taxon>
        <taxon>Bacillota</taxon>
        <taxon>Negativicutes</taxon>
        <taxon>Veillonellales</taxon>
        <taxon>Veillonellaceae</taxon>
        <taxon>Veillonella</taxon>
    </lineage>
</organism>
<dbReference type="EC" id="3.1.11.6" evidence="5"/>
<dbReference type="OrthoDB" id="9802795at2"/>
<evidence type="ECO:0000256" key="4">
    <source>
        <dbReference type="ARBA" id="ARBA00022839"/>
    </source>
</evidence>
<evidence type="ECO:0000259" key="7">
    <source>
        <dbReference type="Pfam" id="PF02601"/>
    </source>
</evidence>
<evidence type="ECO:0000256" key="5">
    <source>
        <dbReference type="HAMAP-Rule" id="MF_00378"/>
    </source>
</evidence>
<evidence type="ECO:0000256" key="3">
    <source>
        <dbReference type="ARBA" id="ARBA00022801"/>
    </source>
</evidence>
<evidence type="ECO:0000313" key="10">
    <source>
        <dbReference type="Proteomes" id="UP000237916"/>
    </source>
</evidence>
<evidence type="ECO:0000256" key="2">
    <source>
        <dbReference type="ARBA" id="ARBA00022722"/>
    </source>
</evidence>
<keyword evidence="3 5" id="KW-0378">Hydrolase</keyword>
<feature type="domain" description="Exonuclease VII large subunit C-terminal" evidence="7">
    <location>
        <begin position="124"/>
        <end position="325"/>
    </location>
</feature>
<comment type="function">
    <text evidence="5">Bidirectionally degrades single-stranded DNA into large acid-insoluble oligonucleotides, which are then degraded further into small acid-soluble oligonucleotides.</text>
</comment>
<dbReference type="PANTHER" id="PTHR30008">
    <property type="entry name" value="EXODEOXYRIBONUCLEASE 7 LARGE SUBUNIT"/>
    <property type="match status" value="1"/>
</dbReference>
<dbReference type="GO" id="GO:0006308">
    <property type="term" value="P:DNA catabolic process"/>
    <property type="evidence" value="ECO:0007669"/>
    <property type="project" value="UniProtKB-UniRule"/>
</dbReference>
<comment type="subcellular location">
    <subcellularLocation>
        <location evidence="5 6">Cytoplasm</location>
    </subcellularLocation>
</comment>
<name>A0A2S7Z739_9FIRM</name>
<keyword evidence="4 5" id="KW-0269">Exonuclease</keyword>
<dbReference type="InterPro" id="IPR003753">
    <property type="entry name" value="Exonuc_VII_L"/>
</dbReference>
<keyword evidence="10" id="KW-1185">Reference proteome</keyword>
<protein>
    <recommendedName>
        <fullName evidence="5">Exodeoxyribonuclease 7 large subunit</fullName>
        <ecNumber evidence="5">3.1.11.6</ecNumber>
    </recommendedName>
    <alternativeName>
        <fullName evidence="5">Exodeoxyribonuclease VII large subunit</fullName>
        <shortName evidence="5">Exonuclease VII large subunit</shortName>
    </alternativeName>
</protein>
<comment type="similarity">
    <text evidence="5 6">Belongs to the XseA family.</text>
</comment>
<dbReference type="GO" id="GO:0003676">
    <property type="term" value="F:nucleic acid binding"/>
    <property type="evidence" value="ECO:0007669"/>
    <property type="project" value="InterPro"/>
</dbReference>
<dbReference type="GO" id="GO:0008855">
    <property type="term" value="F:exodeoxyribonuclease VII activity"/>
    <property type="evidence" value="ECO:0007669"/>
    <property type="project" value="UniProtKB-UniRule"/>
</dbReference>
<dbReference type="STRING" id="1298594.GCA_001312465_00426"/>
<evidence type="ECO:0000259" key="8">
    <source>
        <dbReference type="Pfam" id="PF13742"/>
    </source>
</evidence>
<evidence type="ECO:0000256" key="6">
    <source>
        <dbReference type="RuleBase" id="RU004355"/>
    </source>
</evidence>
<dbReference type="CDD" id="cd04489">
    <property type="entry name" value="ExoVII_LU_OBF"/>
    <property type="match status" value="1"/>
</dbReference>
<accession>A0A2S7Z739</accession>